<evidence type="ECO:0000259" key="9">
    <source>
        <dbReference type="Pfam" id="PF00483"/>
    </source>
</evidence>
<name>A0A3B1CH96_9ZZZZ</name>
<keyword evidence="5" id="KW-0511">Multifunctional enzyme</keyword>
<comment type="pathway">
    <text evidence="2">Nucleotide-sugar biosynthesis; UDP-N-acetyl-alpha-D-glucosamine biosynthesis; UDP-N-acetyl-alpha-D-glucosamine from N-acetyl-alpha-D-glucosamine 1-phosphate: step 1/1.</text>
</comment>
<dbReference type="CDD" id="cd04181">
    <property type="entry name" value="NTP_transferase"/>
    <property type="match status" value="1"/>
</dbReference>
<dbReference type="SUPFAM" id="SSF51161">
    <property type="entry name" value="Trimeric LpxA-like enzymes"/>
    <property type="match status" value="1"/>
</dbReference>
<dbReference type="GO" id="GO:0019134">
    <property type="term" value="F:glucosamine-1-phosphate N-acetyltransferase activity"/>
    <property type="evidence" value="ECO:0007669"/>
    <property type="project" value="UniProtKB-EC"/>
</dbReference>
<dbReference type="Pfam" id="PF25087">
    <property type="entry name" value="GMPPB_C"/>
    <property type="match status" value="1"/>
</dbReference>
<keyword evidence="3 11" id="KW-0808">Transferase</keyword>
<dbReference type="InterPro" id="IPR050065">
    <property type="entry name" value="GlmU-like"/>
</dbReference>
<gene>
    <name evidence="11" type="ORF">MNBD_NITROSPINAE01-902</name>
</gene>
<dbReference type="InterPro" id="IPR029044">
    <property type="entry name" value="Nucleotide-diphossugar_trans"/>
</dbReference>
<dbReference type="EC" id="2.7.7.24" evidence="11"/>
<evidence type="ECO:0000256" key="2">
    <source>
        <dbReference type="ARBA" id="ARBA00005208"/>
    </source>
</evidence>
<evidence type="ECO:0000256" key="8">
    <source>
        <dbReference type="ARBA" id="ARBA00048493"/>
    </source>
</evidence>
<dbReference type="PANTHER" id="PTHR43584">
    <property type="entry name" value="NUCLEOTIDYL TRANSFERASE"/>
    <property type="match status" value="1"/>
</dbReference>
<dbReference type="GO" id="GO:0003977">
    <property type="term" value="F:UDP-N-acetylglucosamine diphosphorylase activity"/>
    <property type="evidence" value="ECO:0007669"/>
    <property type="project" value="UniProtKB-EC"/>
</dbReference>
<dbReference type="Gene3D" id="3.90.550.10">
    <property type="entry name" value="Spore Coat Polysaccharide Biosynthesis Protein SpsA, Chain A"/>
    <property type="match status" value="1"/>
</dbReference>
<reference evidence="11" key="1">
    <citation type="submission" date="2018-06" db="EMBL/GenBank/DDBJ databases">
        <authorList>
            <person name="Zhirakovskaya E."/>
        </authorList>
    </citation>
    <scope>NUCLEOTIDE SEQUENCE</scope>
</reference>
<evidence type="ECO:0000256" key="6">
    <source>
        <dbReference type="ARBA" id="ARBA00023315"/>
    </source>
</evidence>
<keyword evidence="4 11" id="KW-0548">Nucleotidyltransferase</keyword>
<dbReference type="GO" id="GO:0008879">
    <property type="term" value="F:glucose-1-phosphate thymidylyltransferase activity"/>
    <property type="evidence" value="ECO:0007669"/>
    <property type="project" value="UniProtKB-EC"/>
</dbReference>
<evidence type="ECO:0000256" key="3">
    <source>
        <dbReference type="ARBA" id="ARBA00022679"/>
    </source>
</evidence>
<dbReference type="Gene3D" id="2.160.10.10">
    <property type="entry name" value="Hexapeptide repeat proteins"/>
    <property type="match status" value="1"/>
</dbReference>
<evidence type="ECO:0000256" key="1">
    <source>
        <dbReference type="ARBA" id="ARBA00005166"/>
    </source>
</evidence>
<evidence type="ECO:0000259" key="10">
    <source>
        <dbReference type="Pfam" id="PF25087"/>
    </source>
</evidence>
<evidence type="ECO:0000313" key="11">
    <source>
        <dbReference type="EMBL" id="VAX18145.1"/>
    </source>
</evidence>
<dbReference type="InterPro" id="IPR005835">
    <property type="entry name" value="NTP_transferase_dom"/>
</dbReference>
<organism evidence="11">
    <name type="scientific">hydrothermal vent metagenome</name>
    <dbReference type="NCBI Taxonomy" id="652676"/>
    <lineage>
        <taxon>unclassified sequences</taxon>
        <taxon>metagenomes</taxon>
        <taxon>ecological metagenomes</taxon>
    </lineage>
</organism>
<dbReference type="Pfam" id="PF00483">
    <property type="entry name" value="NTP_transferase"/>
    <property type="match status" value="1"/>
</dbReference>
<protein>
    <submittedName>
        <fullName evidence="11">Glucose-1-phosphate thymidylyltransferase</fullName>
        <ecNumber evidence="11">2.7.7.24</ecNumber>
    </submittedName>
</protein>
<evidence type="ECO:0000256" key="5">
    <source>
        <dbReference type="ARBA" id="ARBA00023268"/>
    </source>
</evidence>
<comment type="catalytic activity">
    <reaction evidence="8">
        <text>N-acetyl-alpha-D-glucosamine 1-phosphate + UTP + H(+) = UDP-N-acetyl-alpha-D-glucosamine + diphosphate</text>
        <dbReference type="Rhea" id="RHEA:13509"/>
        <dbReference type="ChEBI" id="CHEBI:15378"/>
        <dbReference type="ChEBI" id="CHEBI:33019"/>
        <dbReference type="ChEBI" id="CHEBI:46398"/>
        <dbReference type="ChEBI" id="CHEBI:57705"/>
        <dbReference type="ChEBI" id="CHEBI:57776"/>
        <dbReference type="EC" id="2.7.7.23"/>
    </reaction>
</comment>
<accession>A0A3B1CH96</accession>
<dbReference type="InterPro" id="IPR011004">
    <property type="entry name" value="Trimer_LpxA-like_sf"/>
</dbReference>
<proteinExistence type="predicted"/>
<comment type="catalytic activity">
    <reaction evidence="7">
        <text>alpha-D-glucosamine 1-phosphate + acetyl-CoA = N-acetyl-alpha-D-glucosamine 1-phosphate + CoA + H(+)</text>
        <dbReference type="Rhea" id="RHEA:13725"/>
        <dbReference type="ChEBI" id="CHEBI:15378"/>
        <dbReference type="ChEBI" id="CHEBI:57287"/>
        <dbReference type="ChEBI" id="CHEBI:57288"/>
        <dbReference type="ChEBI" id="CHEBI:57776"/>
        <dbReference type="ChEBI" id="CHEBI:58516"/>
        <dbReference type="EC" id="2.3.1.157"/>
    </reaction>
</comment>
<comment type="pathway">
    <text evidence="1">Nucleotide-sugar biosynthesis; UDP-N-acetyl-alpha-D-glucosamine biosynthesis; N-acetyl-alpha-D-glucosamine 1-phosphate from alpha-D-glucosamine 6-phosphate (route II): step 2/2.</text>
</comment>
<dbReference type="AlphaFoldDB" id="A0A3B1CH96"/>
<dbReference type="InterPro" id="IPR056729">
    <property type="entry name" value="GMPPB_C"/>
</dbReference>
<evidence type="ECO:0000256" key="4">
    <source>
        <dbReference type="ARBA" id="ARBA00022695"/>
    </source>
</evidence>
<dbReference type="EMBL" id="UOGC01000065">
    <property type="protein sequence ID" value="VAX18145.1"/>
    <property type="molecule type" value="Genomic_DNA"/>
</dbReference>
<evidence type="ECO:0000256" key="7">
    <source>
        <dbReference type="ARBA" id="ARBA00048247"/>
    </source>
</evidence>
<keyword evidence="6" id="KW-0012">Acyltransferase</keyword>
<dbReference type="PANTHER" id="PTHR43584:SF8">
    <property type="entry name" value="N-ACETYLMURAMATE ALPHA-1-PHOSPHATE URIDYLYLTRANSFERASE"/>
    <property type="match status" value="1"/>
</dbReference>
<sequence>MKALVLAGGRGASMTPFSATRPNPMLPIAGKYAIDRTLAKLKEAGVNTVNLVVGHKSEVMREHLSSNHSSGVAINFIDQGNSQGIGKAILKARDRFTPGEHFLLVYADTLTTSNIFSVIQQSFGLHNEATAAIALTSSGEKYGNVYLGQGMKITKLVEKPKKKEKLGNYVLAGVFVMPASFFDHLDRAGGDMEKALKGLVRKGLLRASIWEDDWMDMAYPWDILRANKAIMDTWTNAKIHKSVVVRDSVIAGPVHIAEGVTIRGGAVLEGPSYIGPGTFIGHNVLIRPYTCIGANCVIGQSAEIKNCSIFQGTTVGRLSFVGDSVIGEKADLGALTMTINRSINLNPISVTINRKKIETGFSKLGAFIGDGAVIGASNTISMGAIIGAGKVIDHNISAPKSR</sequence>
<feature type="domain" description="Nucleotidyl transferase" evidence="9">
    <location>
        <begin position="2"/>
        <end position="231"/>
    </location>
</feature>
<dbReference type="SUPFAM" id="SSF53448">
    <property type="entry name" value="Nucleotide-diphospho-sugar transferases"/>
    <property type="match status" value="1"/>
</dbReference>
<feature type="domain" description="Mannose-1-phosphate guanyltransferase C-terminal" evidence="10">
    <location>
        <begin position="269"/>
        <end position="343"/>
    </location>
</feature>